<organism evidence="2 3">
    <name type="scientific">Halomonas nitroreducens</name>
    <dbReference type="NCBI Taxonomy" id="447425"/>
    <lineage>
        <taxon>Bacteria</taxon>
        <taxon>Pseudomonadati</taxon>
        <taxon>Pseudomonadota</taxon>
        <taxon>Gammaproteobacteria</taxon>
        <taxon>Oceanospirillales</taxon>
        <taxon>Halomonadaceae</taxon>
        <taxon>Halomonas</taxon>
    </lineage>
</organism>
<comment type="caution">
    <text evidence="2">The sequence shown here is derived from an EMBL/GenBank/DDBJ whole genome shotgun (WGS) entry which is preliminary data.</text>
</comment>
<sequence length="215" mass="23450">MRSRLFPLLLVALAWPVTLPALAMETGVAEAVQRLQSRWAEIRYTLPADRQADAYARLAEAADKALAAHPDAAELHVWAGIVRATQAGASGGLGALSLVKQARAQLEAALALDPLALDGAAYTSLGALYYQAPGWPLSFGDDDRAEHYLRRGLAVNPGGLDSLFFWGDYLHEQGRDEQARRVLRQALDASPRPGRERADAGRREEIRHLLAELDH</sequence>
<dbReference type="AlphaFoldDB" id="A0A431V073"/>
<dbReference type="Proteomes" id="UP000267400">
    <property type="component" value="Unassembled WGS sequence"/>
</dbReference>
<feature type="signal peptide" evidence="1">
    <location>
        <begin position="1"/>
        <end position="23"/>
    </location>
</feature>
<keyword evidence="3" id="KW-1185">Reference proteome</keyword>
<name>A0A431V073_9GAMM</name>
<keyword evidence="1" id="KW-0732">Signal</keyword>
<evidence type="ECO:0000256" key="1">
    <source>
        <dbReference type="SAM" id="SignalP"/>
    </source>
</evidence>
<dbReference type="InterPro" id="IPR011990">
    <property type="entry name" value="TPR-like_helical_dom_sf"/>
</dbReference>
<reference evidence="2 3" key="1">
    <citation type="submission" date="2018-12" db="EMBL/GenBank/DDBJ databases">
        <authorList>
            <person name="Yu L."/>
        </authorList>
    </citation>
    <scope>NUCLEOTIDE SEQUENCE [LARGE SCALE GENOMIC DNA]</scope>
    <source>
        <strain evidence="2 3">11S</strain>
    </source>
</reference>
<evidence type="ECO:0000313" key="3">
    <source>
        <dbReference type="Proteomes" id="UP000267400"/>
    </source>
</evidence>
<dbReference type="RefSeq" id="WP_126486636.1">
    <property type="nucleotide sequence ID" value="NZ_RXNS01000021.1"/>
</dbReference>
<dbReference type="Gene3D" id="1.25.40.10">
    <property type="entry name" value="Tetratricopeptide repeat domain"/>
    <property type="match status" value="1"/>
</dbReference>
<protein>
    <submittedName>
        <fullName evidence="2">Uncharacterized protein</fullName>
    </submittedName>
</protein>
<dbReference type="OrthoDB" id="9812424at2"/>
<evidence type="ECO:0000313" key="2">
    <source>
        <dbReference type="EMBL" id="RTQ99174.1"/>
    </source>
</evidence>
<accession>A0A431V073</accession>
<feature type="chain" id="PRO_5019244796" evidence="1">
    <location>
        <begin position="24"/>
        <end position="215"/>
    </location>
</feature>
<dbReference type="EMBL" id="RXNS01000021">
    <property type="protein sequence ID" value="RTQ99174.1"/>
    <property type="molecule type" value="Genomic_DNA"/>
</dbReference>
<dbReference type="SUPFAM" id="SSF48452">
    <property type="entry name" value="TPR-like"/>
    <property type="match status" value="1"/>
</dbReference>
<proteinExistence type="predicted"/>
<gene>
    <name evidence="2" type="ORF">EKG36_18190</name>
</gene>